<dbReference type="EMBL" id="JAOPHQ010002276">
    <property type="protein sequence ID" value="KAK0147975.1"/>
    <property type="molecule type" value="Genomic_DNA"/>
</dbReference>
<dbReference type="PANTHER" id="PTHR35617">
    <property type="entry name" value="PHAGE_INTEGRASE DOMAIN-CONTAINING PROTEIN"/>
    <property type="match status" value="1"/>
</dbReference>
<sequence>MIDKGRAFSTIKVYLAAISACHVGFGRDTAGRHPLVRRFMKVARRRLFVPKPLFPSWDLSLVLDALCQQPFEPLGEIDMKLLSLKTALLLALSTAKRVCLIPNPSFMPKVMNPSYHCAPIELRAFHPPPFSSSEEQRLNSLCPLGWELGLYRISTKEGLGSGALMHGLTWASARGLGQSGAS</sequence>
<dbReference type="Gene3D" id="1.10.150.130">
    <property type="match status" value="1"/>
</dbReference>
<dbReference type="SUPFAM" id="SSF47823">
    <property type="entry name" value="lambda integrase-like, N-terminal domain"/>
    <property type="match status" value="1"/>
</dbReference>
<reference evidence="2" key="1">
    <citation type="journal article" date="2023" name="Front. Mar. Sci.">
        <title>A new Merluccius polli reference genome to investigate the effects of global change in West African waters.</title>
        <authorList>
            <person name="Mateo J.L."/>
            <person name="Blanco-Fernandez C."/>
            <person name="Garcia-Vazquez E."/>
            <person name="Machado-Schiaffino G."/>
        </authorList>
    </citation>
    <scope>NUCLEOTIDE SEQUENCE</scope>
    <source>
        <strain evidence="2">C29</strain>
        <tissue evidence="2">Fin</tissue>
    </source>
</reference>
<protein>
    <submittedName>
        <fullName evidence="2">Uncharacterized protein</fullName>
    </submittedName>
</protein>
<evidence type="ECO:0000313" key="3">
    <source>
        <dbReference type="Proteomes" id="UP001174136"/>
    </source>
</evidence>
<organism evidence="2 3">
    <name type="scientific">Merluccius polli</name>
    <name type="common">Benguela hake</name>
    <name type="synonym">Merluccius cadenati</name>
    <dbReference type="NCBI Taxonomy" id="89951"/>
    <lineage>
        <taxon>Eukaryota</taxon>
        <taxon>Metazoa</taxon>
        <taxon>Chordata</taxon>
        <taxon>Craniata</taxon>
        <taxon>Vertebrata</taxon>
        <taxon>Euteleostomi</taxon>
        <taxon>Actinopterygii</taxon>
        <taxon>Neopterygii</taxon>
        <taxon>Teleostei</taxon>
        <taxon>Neoteleostei</taxon>
        <taxon>Acanthomorphata</taxon>
        <taxon>Zeiogadaria</taxon>
        <taxon>Gadariae</taxon>
        <taxon>Gadiformes</taxon>
        <taxon>Gadoidei</taxon>
        <taxon>Merlucciidae</taxon>
        <taxon>Merluccius</taxon>
    </lineage>
</organism>
<dbReference type="PANTHER" id="PTHR35617:SF3">
    <property type="entry name" value="CORE-BINDING (CB) DOMAIN-CONTAINING PROTEIN"/>
    <property type="match status" value="1"/>
</dbReference>
<evidence type="ECO:0000256" key="1">
    <source>
        <dbReference type="ARBA" id="ARBA00023125"/>
    </source>
</evidence>
<dbReference type="GO" id="GO:0003677">
    <property type="term" value="F:DNA binding"/>
    <property type="evidence" value="ECO:0007669"/>
    <property type="project" value="UniProtKB-KW"/>
</dbReference>
<evidence type="ECO:0000313" key="2">
    <source>
        <dbReference type="EMBL" id="KAK0147975.1"/>
    </source>
</evidence>
<keyword evidence="3" id="KW-1185">Reference proteome</keyword>
<dbReference type="Proteomes" id="UP001174136">
    <property type="component" value="Unassembled WGS sequence"/>
</dbReference>
<dbReference type="InterPro" id="IPR010998">
    <property type="entry name" value="Integrase_recombinase_N"/>
</dbReference>
<comment type="caution">
    <text evidence="2">The sequence shown here is derived from an EMBL/GenBank/DDBJ whole genome shotgun (WGS) entry which is preliminary data.</text>
</comment>
<gene>
    <name evidence="2" type="ORF">N1851_012342</name>
</gene>
<keyword evidence="1" id="KW-0238">DNA-binding</keyword>
<dbReference type="AlphaFoldDB" id="A0AA47MXI5"/>
<accession>A0AA47MXI5</accession>
<proteinExistence type="predicted"/>
<name>A0AA47MXI5_MERPO</name>